<evidence type="ECO:0000313" key="1">
    <source>
        <dbReference type="EMBL" id="MPV36149.1"/>
    </source>
</evidence>
<dbReference type="EMBL" id="WHPC01000007">
    <property type="protein sequence ID" value="MPV36149.1"/>
    <property type="molecule type" value="Genomic_DNA"/>
</dbReference>
<reference evidence="1 2" key="1">
    <citation type="submission" date="2019-10" db="EMBL/GenBank/DDBJ databases">
        <title>Georgenia wutianyii sp. nov. and Georgenia yuyongxinii sp. nov. isolated from plateau pika (Ochotona curzoniae) in the Qinghai-Tibet plateau of China.</title>
        <authorList>
            <person name="Tian Z."/>
        </authorList>
    </citation>
    <scope>NUCLEOTIDE SEQUENCE [LARGE SCALE GENOMIC DNA]</scope>
    <source>
        <strain evidence="1 2">JCM 19765</strain>
    </source>
</reference>
<dbReference type="RefSeq" id="WP_152195868.1">
    <property type="nucleotide sequence ID" value="NZ_VUKD01000004.1"/>
</dbReference>
<organism evidence="1 2">
    <name type="scientific">Georgenia subflava</name>
    <dbReference type="NCBI Taxonomy" id="1622177"/>
    <lineage>
        <taxon>Bacteria</taxon>
        <taxon>Bacillati</taxon>
        <taxon>Actinomycetota</taxon>
        <taxon>Actinomycetes</taxon>
        <taxon>Micrococcales</taxon>
        <taxon>Bogoriellaceae</taxon>
        <taxon>Georgenia</taxon>
    </lineage>
</organism>
<accession>A0A6N7EDG9</accession>
<evidence type="ECO:0000313" key="2">
    <source>
        <dbReference type="Proteomes" id="UP000437709"/>
    </source>
</evidence>
<name>A0A6N7EDG9_9MICO</name>
<keyword evidence="2" id="KW-1185">Reference proteome</keyword>
<dbReference type="AlphaFoldDB" id="A0A6N7EDG9"/>
<protein>
    <submittedName>
        <fullName evidence="1">Uncharacterized protein</fullName>
    </submittedName>
</protein>
<gene>
    <name evidence="1" type="ORF">GB881_03660</name>
</gene>
<proteinExistence type="predicted"/>
<comment type="caution">
    <text evidence="1">The sequence shown here is derived from an EMBL/GenBank/DDBJ whole genome shotgun (WGS) entry which is preliminary data.</text>
</comment>
<sequence>MFERWESFHQEGRKVGALWRRFDDGVLSSRIAFPLGDGQTYRAESVITFQADGASWASASYRQEPGDVASALARTAAGLGEDSLPSFGEFMLVLDLIASGGEAVEFQRLDDADPAARPARAVLTWQGTEKVGLADGPRECRRLDLLVDGERAGSHWADAGGVVKSEWAGAVSYPEATADDALAGLPPEIADFVRNGFGG</sequence>
<dbReference type="Proteomes" id="UP000437709">
    <property type="component" value="Unassembled WGS sequence"/>
</dbReference>
<dbReference type="OrthoDB" id="4964379at2"/>